<organism evidence="1 2">
    <name type="scientific">Corynebacterium cystitidis DSM 20524</name>
    <dbReference type="NCBI Taxonomy" id="1121357"/>
    <lineage>
        <taxon>Bacteria</taxon>
        <taxon>Bacillati</taxon>
        <taxon>Actinomycetota</taxon>
        <taxon>Actinomycetes</taxon>
        <taxon>Mycobacteriales</taxon>
        <taxon>Corynebacteriaceae</taxon>
        <taxon>Corynebacterium</taxon>
    </lineage>
</organism>
<gene>
    <name evidence="1" type="ORF">SAMN05661109_02359</name>
</gene>
<keyword evidence="2" id="KW-1185">Reference proteome</keyword>
<dbReference type="AlphaFoldDB" id="A0A1H9VPZ3"/>
<sequence length="123" mass="13569">MQTIFIFVRIEPASGARLGMLKVVDLKDPATNTAIGTAANTSEVFEKVVSTDKDHNHTRLSAQRHRHECLIAGVSYPQFTTTPITPFSSSRVHSVSRDTPSKPMLCSSNARGAFSCGEWRIRH</sequence>
<name>A0A1H9VPZ3_9CORY</name>
<dbReference type="Proteomes" id="UP000198929">
    <property type="component" value="Unassembled WGS sequence"/>
</dbReference>
<accession>A0A1H9VPZ3</accession>
<evidence type="ECO:0000313" key="2">
    <source>
        <dbReference type="Proteomes" id="UP000198929"/>
    </source>
</evidence>
<proteinExistence type="predicted"/>
<protein>
    <submittedName>
        <fullName evidence="1">Uncharacterized protein</fullName>
    </submittedName>
</protein>
<evidence type="ECO:0000313" key="1">
    <source>
        <dbReference type="EMBL" id="SES23860.1"/>
    </source>
</evidence>
<dbReference type="EMBL" id="FOGQ01000013">
    <property type="protein sequence ID" value="SES23860.1"/>
    <property type="molecule type" value="Genomic_DNA"/>
</dbReference>
<reference evidence="2" key="1">
    <citation type="submission" date="2016-10" db="EMBL/GenBank/DDBJ databases">
        <authorList>
            <person name="Varghese N."/>
            <person name="Submissions S."/>
        </authorList>
    </citation>
    <scope>NUCLEOTIDE SEQUENCE [LARGE SCALE GENOMIC DNA]</scope>
    <source>
        <strain evidence="2">DSM 20524</strain>
    </source>
</reference>